<dbReference type="AlphaFoldDB" id="A0ABD2ZKA6"/>
<accession>A0ABD2ZKA6</accession>
<sequence length="162" mass="18050">MFLICNGILAFLVKTLNFNSSHSLSFPDHDNSIKADTDEDNYANMASESPQKTAIIAEEEKEDRVEMQEKGNQELKGRQPAAGGLIISNEDLLDMIEEEEEEEEVEEGGGNGGLLGGASAAQEEEESVNINTEELNKKIEEFIRKMKEEIRIQAHQINNPNL</sequence>
<evidence type="ECO:0000313" key="2">
    <source>
        <dbReference type="EMBL" id="KAL3519281.1"/>
    </source>
</evidence>
<dbReference type="EMBL" id="JBJUIK010000008">
    <property type="protein sequence ID" value="KAL3519281.1"/>
    <property type="molecule type" value="Genomic_DNA"/>
</dbReference>
<organism evidence="2 3">
    <name type="scientific">Cinchona calisaya</name>
    <dbReference type="NCBI Taxonomy" id="153742"/>
    <lineage>
        <taxon>Eukaryota</taxon>
        <taxon>Viridiplantae</taxon>
        <taxon>Streptophyta</taxon>
        <taxon>Embryophyta</taxon>
        <taxon>Tracheophyta</taxon>
        <taxon>Spermatophyta</taxon>
        <taxon>Magnoliopsida</taxon>
        <taxon>eudicotyledons</taxon>
        <taxon>Gunneridae</taxon>
        <taxon>Pentapetalae</taxon>
        <taxon>asterids</taxon>
        <taxon>lamiids</taxon>
        <taxon>Gentianales</taxon>
        <taxon>Rubiaceae</taxon>
        <taxon>Cinchonoideae</taxon>
        <taxon>Cinchoneae</taxon>
        <taxon>Cinchona</taxon>
    </lineage>
</organism>
<proteinExistence type="predicted"/>
<name>A0ABD2ZKA6_9GENT</name>
<reference evidence="2 3" key="1">
    <citation type="submission" date="2024-11" db="EMBL/GenBank/DDBJ databases">
        <title>A near-complete genome assembly of Cinchona calisaya.</title>
        <authorList>
            <person name="Lian D.C."/>
            <person name="Zhao X.W."/>
            <person name="Wei L."/>
        </authorList>
    </citation>
    <scope>NUCLEOTIDE SEQUENCE [LARGE SCALE GENOMIC DNA]</scope>
    <source>
        <tissue evidence="2">Nenye</tissue>
    </source>
</reference>
<evidence type="ECO:0000256" key="1">
    <source>
        <dbReference type="SAM" id="MobiDB-lite"/>
    </source>
</evidence>
<protein>
    <submittedName>
        <fullName evidence="2">Uncharacterized protein</fullName>
    </submittedName>
</protein>
<feature type="region of interest" description="Disordered" evidence="1">
    <location>
        <begin position="64"/>
        <end position="83"/>
    </location>
</feature>
<comment type="caution">
    <text evidence="2">The sequence shown here is derived from an EMBL/GenBank/DDBJ whole genome shotgun (WGS) entry which is preliminary data.</text>
</comment>
<evidence type="ECO:0000313" key="3">
    <source>
        <dbReference type="Proteomes" id="UP001630127"/>
    </source>
</evidence>
<dbReference type="PANTHER" id="PTHR34947">
    <property type="entry name" value="TRANSMEMBRANE PROTEIN"/>
    <property type="match status" value="1"/>
</dbReference>
<gene>
    <name evidence="2" type="ORF">ACH5RR_017430</name>
</gene>
<feature type="compositionally biased region" description="Acidic residues" evidence="1">
    <location>
        <begin position="98"/>
        <end position="107"/>
    </location>
</feature>
<feature type="region of interest" description="Disordered" evidence="1">
    <location>
        <begin position="98"/>
        <end position="134"/>
    </location>
</feature>
<keyword evidence="3" id="KW-1185">Reference proteome</keyword>
<dbReference type="PANTHER" id="PTHR34947:SF4">
    <property type="entry name" value="TRANSMEMBRANE PROTEIN"/>
    <property type="match status" value="1"/>
</dbReference>
<dbReference type="Proteomes" id="UP001630127">
    <property type="component" value="Unassembled WGS sequence"/>
</dbReference>
<feature type="compositionally biased region" description="Basic and acidic residues" evidence="1">
    <location>
        <begin position="64"/>
        <end position="77"/>
    </location>
</feature>